<evidence type="ECO:0000259" key="1">
    <source>
        <dbReference type="SMART" id="SM00860"/>
    </source>
</evidence>
<dbReference type="Proteomes" id="UP000027661">
    <property type="component" value="Unassembled WGS sequence"/>
</dbReference>
<dbReference type="GeneID" id="98398577"/>
<dbReference type="RefSeq" id="WP_007662660.1">
    <property type="nucleotide sequence ID" value="NZ_JNHM01000006.1"/>
</dbReference>
<dbReference type="SUPFAM" id="SSF160631">
    <property type="entry name" value="SMI1/KNR4-like"/>
    <property type="match status" value="1"/>
</dbReference>
<evidence type="ECO:0000313" key="2">
    <source>
        <dbReference type="EMBL" id="KDS56298.1"/>
    </source>
</evidence>
<dbReference type="EMBL" id="JNHM01000006">
    <property type="protein sequence ID" value="KDS56298.1"/>
    <property type="molecule type" value="Genomic_DNA"/>
</dbReference>
<feature type="domain" description="Knr4/Smi1-like" evidence="1">
    <location>
        <begin position="47"/>
        <end position="168"/>
    </location>
</feature>
<dbReference type="Gene3D" id="3.40.1580.10">
    <property type="entry name" value="SMI1/KNR4-like"/>
    <property type="match status" value="1"/>
</dbReference>
<proteinExistence type="predicted"/>
<reference evidence="2 3" key="1">
    <citation type="submission" date="2014-04" db="EMBL/GenBank/DDBJ databases">
        <authorList>
            <person name="Sears C."/>
            <person name="Carroll K."/>
            <person name="Sack B.R."/>
            <person name="Qadri F."/>
            <person name="Myers L.L."/>
            <person name="Chung G.-T."/>
            <person name="Escheverria P."/>
            <person name="Fraser C.M."/>
            <person name="Sadzewicz L."/>
            <person name="Shefchek K.A."/>
            <person name="Tallon L."/>
            <person name="Das S.P."/>
            <person name="Daugherty S."/>
            <person name="Mongodin E.F."/>
        </authorList>
    </citation>
    <scope>NUCLEOTIDE SEQUENCE [LARGE SCALE GENOMIC DNA]</scope>
    <source>
        <strain evidence="2 3">3975 RP4</strain>
    </source>
</reference>
<dbReference type="SMART" id="SM00860">
    <property type="entry name" value="SMI1_KNR4"/>
    <property type="match status" value="1"/>
</dbReference>
<dbReference type="Pfam" id="PF09346">
    <property type="entry name" value="SMI1_KNR4"/>
    <property type="match status" value="1"/>
</dbReference>
<sequence>MSAFTEIMEYIRTFEKYGCKEYENGTKEYGHAPFIAPEAYNFCVFATLNEDDIVELERDLKREIPSQFRSFLMTDTNGLHLFHHFSLYGIRKSYNRDLNATPEPFGLLEPNIYEKPKNAKDTYFFIGGYRYDGSKLYIDSEDGKVHFCKRRDASSLLAWDSFEDMLLSESKRIFTLYDDRGRMLAPSEKTLPI</sequence>
<name>A0A069SVV7_PHOVU</name>
<evidence type="ECO:0000313" key="3">
    <source>
        <dbReference type="Proteomes" id="UP000027661"/>
    </source>
</evidence>
<gene>
    <name evidence="2" type="ORF">M099_0512</name>
</gene>
<organism evidence="2 3">
    <name type="scientific">Phocaeicola vulgatus str. 3975 RP4</name>
    <dbReference type="NCBI Taxonomy" id="1339352"/>
    <lineage>
        <taxon>Bacteria</taxon>
        <taxon>Pseudomonadati</taxon>
        <taxon>Bacteroidota</taxon>
        <taxon>Bacteroidia</taxon>
        <taxon>Bacteroidales</taxon>
        <taxon>Bacteroidaceae</taxon>
        <taxon>Phocaeicola</taxon>
    </lineage>
</organism>
<dbReference type="PATRIC" id="fig|1339352.3.peg.501"/>
<dbReference type="InterPro" id="IPR018958">
    <property type="entry name" value="Knr4/Smi1-like_dom"/>
</dbReference>
<protein>
    <recommendedName>
        <fullName evidence="1">Knr4/Smi1-like domain-containing protein</fullName>
    </recommendedName>
</protein>
<dbReference type="AlphaFoldDB" id="A0A069SVV7"/>
<dbReference type="InterPro" id="IPR037883">
    <property type="entry name" value="Knr4/Smi1-like_sf"/>
</dbReference>
<accession>A0A069SVV7</accession>
<comment type="caution">
    <text evidence="2">The sequence shown here is derived from an EMBL/GenBank/DDBJ whole genome shotgun (WGS) entry which is preliminary data.</text>
</comment>